<gene>
    <name evidence="1" type="ORF">ColLi_13600</name>
</gene>
<name>A0AA37LZN8_9PEZI</name>
<organism evidence="1 2">
    <name type="scientific">Colletotrichum liriopes</name>
    <dbReference type="NCBI Taxonomy" id="708192"/>
    <lineage>
        <taxon>Eukaryota</taxon>
        <taxon>Fungi</taxon>
        <taxon>Dikarya</taxon>
        <taxon>Ascomycota</taxon>
        <taxon>Pezizomycotina</taxon>
        <taxon>Sordariomycetes</taxon>
        <taxon>Hypocreomycetidae</taxon>
        <taxon>Glomerellales</taxon>
        <taxon>Glomerellaceae</taxon>
        <taxon>Colletotrichum</taxon>
        <taxon>Colletotrichum spaethianum species complex</taxon>
    </lineage>
</organism>
<accession>A0AA37LZN8</accession>
<comment type="caution">
    <text evidence="1">The sequence shown here is derived from an EMBL/GenBank/DDBJ whole genome shotgun (WGS) entry which is preliminary data.</text>
</comment>
<evidence type="ECO:0000313" key="2">
    <source>
        <dbReference type="Proteomes" id="UP001055172"/>
    </source>
</evidence>
<dbReference type="Proteomes" id="UP001055172">
    <property type="component" value="Unassembled WGS sequence"/>
</dbReference>
<protein>
    <submittedName>
        <fullName evidence="1">Uncharacterized protein</fullName>
    </submittedName>
</protein>
<keyword evidence="2" id="KW-1185">Reference proteome</keyword>
<sequence>MQNLMPFLNDNHAATSDLFTRLCRIGGLSARVVRMSMYLLQALQAMAWAMKQDIPTAAKQYLDPWVKLAIQETETKPPSYAVPDREEIKALLAEDDQNVGGPAENGAELWALVEKWASLSERSVAHWNGNI</sequence>
<proteinExistence type="predicted"/>
<dbReference type="EMBL" id="BPPX01000059">
    <property type="protein sequence ID" value="GJC90762.1"/>
    <property type="molecule type" value="Genomic_DNA"/>
</dbReference>
<reference evidence="1 2" key="1">
    <citation type="submission" date="2021-07" db="EMBL/GenBank/DDBJ databases">
        <title>Genome data of Colletotrichum spaethianum.</title>
        <authorList>
            <person name="Utami Y.D."/>
            <person name="Hiruma K."/>
        </authorList>
    </citation>
    <scope>NUCLEOTIDE SEQUENCE [LARGE SCALE GENOMIC DNA]</scope>
    <source>
        <strain evidence="1 2">MAFF 242679</strain>
    </source>
</reference>
<dbReference type="AlphaFoldDB" id="A0AA37LZN8"/>
<evidence type="ECO:0000313" key="1">
    <source>
        <dbReference type="EMBL" id="GJC90762.1"/>
    </source>
</evidence>